<evidence type="ECO:0000256" key="8">
    <source>
        <dbReference type="ARBA" id="ARBA00023136"/>
    </source>
</evidence>
<comment type="subcellular location">
    <subcellularLocation>
        <location evidence="1">Cell inner membrane</location>
        <topology evidence="1">Single-pass membrane protein</topology>
    </subcellularLocation>
</comment>
<reference evidence="11" key="1">
    <citation type="submission" date="2009-10" db="EMBL/GenBank/DDBJ databases">
        <title>Diversity of trophic interactions inside an arsenic-rich microbial ecosystem.</title>
        <authorList>
            <person name="Bertin P.N."/>
            <person name="Heinrich-Salmeron A."/>
            <person name="Pelletier E."/>
            <person name="Goulhen-Chollet F."/>
            <person name="Arsene-Ploetze F."/>
            <person name="Gallien S."/>
            <person name="Calteau A."/>
            <person name="Vallenet D."/>
            <person name="Casiot C."/>
            <person name="Chane-Woon-Ming B."/>
            <person name="Giloteaux L."/>
            <person name="Barakat M."/>
            <person name="Bonnefoy V."/>
            <person name="Bruneel O."/>
            <person name="Chandler M."/>
            <person name="Cleiss J."/>
            <person name="Duran R."/>
            <person name="Elbaz-Poulichet F."/>
            <person name="Fonknechten N."/>
            <person name="Lauga B."/>
            <person name="Mornico D."/>
            <person name="Ortet P."/>
            <person name="Schaeffer C."/>
            <person name="Siguier P."/>
            <person name="Alexander Thil Smith A."/>
            <person name="Van Dorsselaer A."/>
            <person name="Weissenbach J."/>
            <person name="Medigue C."/>
            <person name="Le Paslier D."/>
        </authorList>
    </citation>
    <scope>NUCLEOTIDE SEQUENCE</scope>
</reference>
<proteinExistence type="inferred from homology"/>
<dbReference type="Gene3D" id="3.30.1300.30">
    <property type="entry name" value="GSPII I/J protein-like"/>
    <property type="match status" value="1"/>
</dbReference>
<dbReference type="NCBIfam" id="TIGR01707">
    <property type="entry name" value="gspI"/>
    <property type="match status" value="1"/>
</dbReference>
<dbReference type="InterPro" id="IPR010052">
    <property type="entry name" value="T2SS_protein-GspI"/>
</dbReference>
<keyword evidence="4" id="KW-0488">Methylation</keyword>
<keyword evidence="6 9" id="KW-0812">Transmembrane</keyword>
<evidence type="ECO:0000256" key="2">
    <source>
        <dbReference type="ARBA" id="ARBA00008358"/>
    </source>
</evidence>
<keyword evidence="7 9" id="KW-1133">Transmembrane helix</keyword>
<accession>E6PJZ6</accession>
<gene>
    <name evidence="11" type="ORF">CARN2_0636</name>
</gene>
<evidence type="ECO:0000256" key="5">
    <source>
        <dbReference type="ARBA" id="ARBA00022519"/>
    </source>
</evidence>
<comment type="similarity">
    <text evidence="2">Belongs to the GSP I family.</text>
</comment>
<evidence type="ECO:0000256" key="3">
    <source>
        <dbReference type="ARBA" id="ARBA00022475"/>
    </source>
</evidence>
<feature type="domain" description="Type II secretion system protein GspI C-terminal" evidence="10">
    <location>
        <begin position="49"/>
        <end position="112"/>
    </location>
</feature>
<evidence type="ECO:0000256" key="7">
    <source>
        <dbReference type="ARBA" id="ARBA00022989"/>
    </source>
</evidence>
<dbReference type="InterPro" id="IPR012902">
    <property type="entry name" value="N_methyl_site"/>
</dbReference>
<protein>
    <submittedName>
        <fullName evidence="11">General secretion pathway protein I</fullName>
    </submittedName>
</protein>
<organism evidence="11">
    <name type="scientific">mine drainage metagenome</name>
    <dbReference type="NCBI Taxonomy" id="410659"/>
    <lineage>
        <taxon>unclassified sequences</taxon>
        <taxon>metagenomes</taxon>
        <taxon>ecological metagenomes</taxon>
    </lineage>
</organism>
<dbReference type="GO" id="GO:0005886">
    <property type="term" value="C:plasma membrane"/>
    <property type="evidence" value="ECO:0007669"/>
    <property type="project" value="UniProtKB-SubCell"/>
</dbReference>
<dbReference type="Pfam" id="PF02501">
    <property type="entry name" value="T2SSI"/>
    <property type="match status" value="1"/>
</dbReference>
<evidence type="ECO:0000256" key="1">
    <source>
        <dbReference type="ARBA" id="ARBA00004377"/>
    </source>
</evidence>
<dbReference type="GO" id="GO:0015627">
    <property type="term" value="C:type II protein secretion system complex"/>
    <property type="evidence" value="ECO:0007669"/>
    <property type="project" value="InterPro"/>
</dbReference>
<dbReference type="SUPFAM" id="SSF54523">
    <property type="entry name" value="Pili subunits"/>
    <property type="match status" value="1"/>
</dbReference>
<dbReference type="EMBL" id="CABM01000003">
    <property type="protein sequence ID" value="CBH95247.1"/>
    <property type="molecule type" value="Genomic_DNA"/>
</dbReference>
<comment type="caution">
    <text evidence="11">The sequence shown here is derived from an EMBL/GenBank/DDBJ whole genome shotgun (WGS) entry which is preliminary data.</text>
</comment>
<evidence type="ECO:0000256" key="6">
    <source>
        <dbReference type="ARBA" id="ARBA00022692"/>
    </source>
</evidence>
<dbReference type="GO" id="GO:0015628">
    <property type="term" value="P:protein secretion by the type II secretion system"/>
    <property type="evidence" value="ECO:0007669"/>
    <property type="project" value="InterPro"/>
</dbReference>
<dbReference type="InterPro" id="IPR045584">
    <property type="entry name" value="Pilin-like"/>
</dbReference>
<evidence type="ECO:0000313" key="11">
    <source>
        <dbReference type="EMBL" id="CBH95247.1"/>
    </source>
</evidence>
<feature type="transmembrane region" description="Helical" evidence="9">
    <location>
        <begin position="12"/>
        <end position="34"/>
    </location>
</feature>
<dbReference type="InterPro" id="IPR003413">
    <property type="entry name" value="T2SS_GspI_C"/>
</dbReference>
<sequence length="126" mass="13791">MLRSRPRHPSSCGFTLLEVLVALAVVAIALLAAMRASGGLQDNAERYHQAVLAQQCAENFLIDQRLSRIFLPTGQSQSRCTEANASFTLNVDVQPTPNPNFRRVDVQVLDASGWTAWNVVTIIGNL</sequence>
<keyword evidence="8 9" id="KW-0472">Membrane</keyword>
<dbReference type="NCBIfam" id="TIGR02532">
    <property type="entry name" value="IV_pilin_GFxxxE"/>
    <property type="match status" value="1"/>
</dbReference>
<keyword evidence="5" id="KW-0997">Cell inner membrane</keyword>
<evidence type="ECO:0000256" key="9">
    <source>
        <dbReference type="SAM" id="Phobius"/>
    </source>
</evidence>
<evidence type="ECO:0000259" key="10">
    <source>
        <dbReference type="Pfam" id="PF02501"/>
    </source>
</evidence>
<name>E6PJZ6_9ZZZZ</name>
<dbReference type="PANTHER" id="PTHR38779:SF2">
    <property type="entry name" value="TYPE II SECRETION SYSTEM PROTEIN I-RELATED"/>
    <property type="match status" value="1"/>
</dbReference>
<dbReference type="PANTHER" id="PTHR38779">
    <property type="entry name" value="TYPE II SECRETION SYSTEM PROTEIN I-RELATED"/>
    <property type="match status" value="1"/>
</dbReference>
<keyword evidence="3" id="KW-1003">Cell membrane</keyword>
<dbReference type="AlphaFoldDB" id="E6PJZ6"/>
<evidence type="ECO:0000256" key="4">
    <source>
        <dbReference type="ARBA" id="ARBA00022481"/>
    </source>
</evidence>
<dbReference type="Pfam" id="PF07963">
    <property type="entry name" value="N_methyl"/>
    <property type="match status" value="1"/>
</dbReference>